<reference evidence="2" key="1">
    <citation type="submission" date="2021-06" db="EMBL/GenBank/DDBJ databases">
        <authorList>
            <person name="Arsene-Ploetze F."/>
        </authorList>
    </citation>
    <scope>NUCLEOTIDE SEQUENCE</scope>
    <source>
        <strain evidence="2">SBRY1</strain>
    </source>
</reference>
<dbReference type="Proteomes" id="UP001153328">
    <property type="component" value="Unassembled WGS sequence"/>
</dbReference>
<dbReference type="EMBL" id="CAJVAX010000021">
    <property type="protein sequence ID" value="CAG7655822.1"/>
    <property type="molecule type" value="Genomic_DNA"/>
</dbReference>
<gene>
    <name evidence="2" type="ORF">SBRY_70255</name>
</gene>
<feature type="compositionally biased region" description="Basic and acidic residues" evidence="1">
    <location>
        <begin position="142"/>
        <end position="166"/>
    </location>
</feature>
<proteinExistence type="predicted"/>
<comment type="caution">
    <text evidence="2">The sequence shown here is derived from an EMBL/GenBank/DDBJ whole genome shotgun (WGS) entry which is preliminary data.</text>
</comment>
<evidence type="ECO:0000256" key="1">
    <source>
        <dbReference type="SAM" id="MobiDB-lite"/>
    </source>
</evidence>
<feature type="region of interest" description="Disordered" evidence="1">
    <location>
        <begin position="86"/>
        <end position="187"/>
    </location>
</feature>
<organism evidence="2 3">
    <name type="scientific">Actinacidiphila bryophytorum</name>
    <dbReference type="NCBI Taxonomy" id="1436133"/>
    <lineage>
        <taxon>Bacteria</taxon>
        <taxon>Bacillati</taxon>
        <taxon>Actinomycetota</taxon>
        <taxon>Actinomycetes</taxon>
        <taxon>Kitasatosporales</taxon>
        <taxon>Streptomycetaceae</taxon>
        <taxon>Actinacidiphila</taxon>
    </lineage>
</organism>
<feature type="compositionally biased region" description="Basic residues" evidence="1">
    <location>
        <begin position="86"/>
        <end position="127"/>
    </location>
</feature>
<evidence type="ECO:0000313" key="2">
    <source>
        <dbReference type="EMBL" id="CAG7655822.1"/>
    </source>
</evidence>
<accession>A0A9W4H7C4</accession>
<dbReference type="AlphaFoldDB" id="A0A9W4H7C4"/>
<protein>
    <submittedName>
        <fullName evidence="2">Uncharacterized protein</fullName>
    </submittedName>
</protein>
<keyword evidence="3" id="KW-1185">Reference proteome</keyword>
<sequence length="347" mass="39633">MPGAQRSHAVLRQHLLRHHQLRGPGHRARRAVRLPPRGAVPARLPRGAQPRRRLVLPGRLHGARLHARHRERHGALRRLHRRLGQRAQRLRHHRPARHPAGRSRHAHRVRRHRHLGHPHLAGRHTRHPAAGPLPGLRRLHAGRHDDHDESDRHRADGRNGVHLHGEGRRHRGEPLRGVPRGHRDHHRYDDTAADRCVLHRRLQGDQLLVGRLPGGRPGHQHRVHRPQRLDADLHLRRRPEDRQRLERHVRPVRAEGHGDQPLLLALPPPVRHDRPGLHGHVLGEQRGAHGLRVERHDLHIAPPGSLGDCPSRWGGRPSPGGGLVAQFRPQSFAWGHPQRLLGGCHLL</sequence>
<name>A0A9W4H7C4_9ACTN</name>
<evidence type="ECO:0000313" key="3">
    <source>
        <dbReference type="Proteomes" id="UP001153328"/>
    </source>
</evidence>